<dbReference type="PROSITE" id="PS50937">
    <property type="entry name" value="HTH_MERR_2"/>
    <property type="match status" value="1"/>
</dbReference>
<dbReference type="SUPFAM" id="SSF46955">
    <property type="entry name" value="Putative DNA-binding domain"/>
    <property type="match status" value="1"/>
</dbReference>
<dbReference type="Gene3D" id="1.10.1660.10">
    <property type="match status" value="1"/>
</dbReference>
<protein>
    <submittedName>
        <fullName evidence="4">MerR family transcriptional regulator</fullName>
    </submittedName>
</protein>
<dbReference type="Pfam" id="PF13411">
    <property type="entry name" value="MerR_1"/>
    <property type="match status" value="1"/>
</dbReference>
<proteinExistence type="predicted"/>
<feature type="coiled-coil region" evidence="2">
    <location>
        <begin position="84"/>
        <end position="111"/>
    </location>
</feature>
<dbReference type="EMBL" id="DTIY01000020">
    <property type="protein sequence ID" value="HGY38782.1"/>
    <property type="molecule type" value="Genomic_DNA"/>
</dbReference>
<organism evidence="4">
    <name type="scientific">Candidatus Caldatribacterium saccharofermentans</name>
    <dbReference type="NCBI Taxonomy" id="1454753"/>
    <lineage>
        <taxon>Bacteria</taxon>
        <taxon>Pseudomonadati</taxon>
        <taxon>Atribacterota</taxon>
        <taxon>Atribacteria</taxon>
        <taxon>Atribacterales</taxon>
        <taxon>Candidatus Caldatribacteriaceae</taxon>
        <taxon>Candidatus Caldatribacterium</taxon>
    </lineage>
</organism>
<evidence type="ECO:0000259" key="3">
    <source>
        <dbReference type="PROSITE" id="PS50937"/>
    </source>
</evidence>
<comment type="caution">
    <text evidence="4">The sequence shown here is derived from an EMBL/GenBank/DDBJ whole genome shotgun (WGS) entry which is preliminary data.</text>
</comment>
<evidence type="ECO:0000256" key="2">
    <source>
        <dbReference type="SAM" id="Coils"/>
    </source>
</evidence>
<dbReference type="SMART" id="SM00422">
    <property type="entry name" value="HTH_MERR"/>
    <property type="match status" value="1"/>
</dbReference>
<keyword evidence="1" id="KW-0238">DNA-binding</keyword>
<dbReference type="GO" id="GO:0003677">
    <property type="term" value="F:DNA binding"/>
    <property type="evidence" value="ECO:0007669"/>
    <property type="project" value="UniProtKB-KW"/>
</dbReference>
<name>A0A7V4TFD0_9BACT</name>
<dbReference type="PANTHER" id="PTHR30204:SF58">
    <property type="entry name" value="HTH-TYPE TRANSCRIPTIONAL REGULATOR YFMP"/>
    <property type="match status" value="1"/>
</dbReference>
<reference evidence="4" key="1">
    <citation type="journal article" date="2020" name="mSystems">
        <title>Genome- and Community-Level Interaction Insights into Carbon Utilization and Element Cycling Functions of Hydrothermarchaeota in Hydrothermal Sediment.</title>
        <authorList>
            <person name="Zhou Z."/>
            <person name="Liu Y."/>
            <person name="Xu W."/>
            <person name="Pan J."/>
            <person name="Luo Z.H."/>
            <person name="Li M."/>
        </authorList>
    </citation>
    <scope>NUCLEOTIDE SEQUENCE [LARGE SCALE GENOMIC DNA]</scope>
    <source>
        <strain evidence="4">SpSt-82</strain>
    </source>
</reference>
<dbReference type="PRINTS" id="PR00040">
    <property type="entry name" value="HTHMERR"/>
</dbReference>
<dbReference type="NCBIfam" id="NF047375">
    <property type="entry name" value="HeatShock_HspR"/>
    <property type="match status" value="1"/>
</dbReference>
<keyword evidence="2" id="KW-0175">Coiled coil</keyword>
<dbReference type="PROSITE" id="PS00552">
    <property type="entry name" value="HTH_MERR_1"/>
    <property type="match status" value="1"/>
</dbReference>
<dbReference type="AlphaFoldDB" id="A0A7V4TFD0"/>
<dbReference type="InterPro" id="IPR000551">
    <property type="entry name" value="MerR-type_HTH_dom"/>
</dbReference>
<evidence type="ECO:0000256" key="1">
    <source>
        <dbReference type="ARBA" id="ARBA00023125"/>
    </source>
</evidence>
<feature type="domain" description="HTH merR-type" evidence="3">
    <location>
        <begin position="18"/>
        <end position="87"/>
    </location>
</feature>
<evidence type="ECO:0000313" key="4">
    <source>
        <dbReference type="EMBL" id="HGY38782.1"/>
    </source>
</evidence>
<dbReference type="InterPro" id="IPR047057">
    <property type="entry name" value="MerR_fam"/>
</dbReference>
<dbReference type="GO" id="GO:0003700">
    <property type="term" value="F:DNA-binding transcription factor activity"/>
    <property type="evidence" value="ECO:0007669"/>
    <property type="project" value="InterPro"/>
</dbReference>
<gene>
    <name evidence="4" type="ORF">ENW11_03090</name>
</gene>
<dbReference type="PANTHER" id="PTHR30204">
    <property type="entry name" value="REDOX-CYCLING DRUG-SENSING TRANSCRIPTIONAL ACTIVATOR SOXR"/>
    <property type="match status" value="1"/>
</dbReference>
<sequence>MREEAKGMKKKFQGEMEYLTIGVVAEMTQVHPQTLRYYERVGLITPKRGRGNVRFYTQSDVERIRRIKVLTQDMGVNLAGVEIILRLSDQLERLRREKEELERKRKEEKADAV</sequence>
<accession>A0A7V4TFD0</accession>
<dbReference type="InterPro" id="IPR009061">
    <property type="entry name" value="DNA-bd_dom_put_sf"/>
</dbReference>